<reference evidence="1" key="1">
    <citation type="submission" date="2023-01" db="EMBL/GenBank/DDBJ databases">
        <authorList>
            <person name="Van Ghelder C."/>
            <person name="Rancurel C."/>
        </authorList>
    </citation>
    <scope>NUCLEOTIDE SEQUENCE</scope>
    <source>
        <strain evidence="1">CNCM I-4278</strain>
    </source>
</reference>
<keyword evidence="2" id="KW-1185">Reference proteome</keyword>
<comment type="caution">
    <text evidence="1">The sequence shown here is derived from an EMBL/GenBank/DDBJ whole genome shotgun (WGS) entry which is preliminary data.</text>
</comment>
<organism evidence="1 2">
    <name type="scientific">Periconia digitata</name>
    <dbReference type="NCBI Taxonomy" id="1303443"/>
    <lineage>
        <taxon>Eukaryota</taxon>
        <taxon>Fungi</taxon>
        <taxon>Dikarya</taxon>
        <taxon>Ascomycota</taxon>
        <taxon>Pezizomycotina</taxon>
        <taxon>Dothideomycetes</taxon>
        <taxon>Pleosporomycetidae</taxon>
        <taxon>Pleosporales</taxon>
        <taxon>Massarineae</taxon>
        <taxon>Periconiaceae</taxon>
        <taxon>Periconia</taxon>
    </lineage>
</organism>
<evidence type="ECO:0000313" key="1">
    <source>
        <dbReference type="EMBL" id="CAI6335620.1"/>
    </source>
</evidence>
<dbReference type="EMBL" id="CAOQHR010000006">
    <property type="protein sequence ID" value="CAI6335620.1"/>
    <property type="molecule type" value="Genomic_DNA"/>
</dbReference>
<evidence type="ECO:0000313" key="2">
    <source>
        <dbReference type="Proteomes" id="UP001152607"/>
    </source>
</evidence>
<dbReference type="Proteomes" id="UP001152607">
    <property type="component" value="Unassembled WGS sequence"/>
</dbReference>
<sequence>MGNHLEPRSRQKCYAGPIVSGLVSRLIGGAIFFRQGYSRELVFMGTYACVCCTSPREGPCKWFGTLL</sequence>
<dbReference type="AlphaFoldDB" id="A0A9W4UGM7"/>
<proteinExistence type="predicted"/>
<accession>A0A9W4UGM7</accession>
<name>A0A9W4UGM7_9PLEO</name>
<protein>
    <submittedName>
        <fullName evidence="1">Uncharacterized protein</fullName>
    </submittedName>
</protein>
<gene>
    <name evidence="1" type="ORF">PDIGIT_LOCUS8704</name>
</gene>